<dbReference type="CDD" id="cd09911">
    <property type="entry name" value="Lin0431_like"/>
    <property type="match status" value="1"/>
</dbReference>
<dbReference type="Gene3D" id="2.60.320.10">
    <property type="entry name" value="N-utilization substance G protein NusG, insert domain"/>
    <property type="match status" value="1"/>
</dbReference>
<dbReference type="EMBL" id="JXKH01000002">
    <property type="protein sequence ID" value="OJG19632.1"/>
    <property type="molecule type" value="Genomic_DNA"/>
</dbReference>
<dbReference type="Proteomes" id="UP000181884">
    <property type="component" value="Unassembled WGS sequence"/>
</dbReference>
<accession>A0A1L8RIU8</accession>
<organism evidence="2 3">
    <name type="scientific">Enterococcus canis</name>
    <dbReference type="NCBI Taxonomy" id="214095"/>
    <lineage>
        <taxon>Bacteria</taxon>
        <taxon>Bacillati</taxon>
        <taxon>Bacillota</taxon>
        <taxon>Bacilli</taxon>
        <taxon>Lactobacillales</taxon>
        <taxon>Enterococcaceae</taxon>
        <taxon>Enterococcus</taxon>
    </lineage>
</organism>
<comment type="caution">
    <text evidence="2">The sequence shown here is derived from an EMBL/GenBank/DDBJ whole genome shotgun (WGS) entry which is preliminary data.</text>
</comment>
<sequence>MKYFPRSDVKLGDLLIIGTLIILSFLPHVLFWQQEKQAGTGALVAVVSIDGKKIDQFPLDTAEHQLVTYHPNDEQYNIVEVMPGKIRVKEDNSPDQIAVRTGWISKPGQTSICLPHRLVISLERDGKAEYTIY</sequence>
<dbReference type="AlphaFoldDB" id="A0A1L8RIU8"/>
<dbReference type="InterPro" id="IPR038690">
    <property type="entry name" value="NusG_2_sf"/>
</dbReference>
<evidence type="ECO:0000256" key="1">
    <source>
        <dbReference type="SAM" id="Phobius"/>
    </source>
</evidence>
<dbReference type="Pfam" id="PF07009">
    <property type="entry name" value="NusG_II"/>
    <property type="match status" value="1"/>
</dbReference>
<evidence type="ECO:0000313" key="2">
    <source>
        <dbReference type="EMBL" id="OJG19632.1"/>
    </source>
</evidence>
<protein>
    <submittedName>
        <fullName evidence="2">Uncharacterized protein</fullName>
    </submittedName>
</protein>
<gene>
    <name evidence="2" type="ORF">RU97_GL001203</name>
</gene>
<keyword evidence="1" id="KW-0812">Transmembrane</keyword>
<keyword evidence="1" id="KW-1133">Transmembrane helix</keyword>
<reference evidence="2 3" key="1">
    <citation type="submission" date="2014-12" db="EMBL/GenBank/DDBJ databases">
        <title>Draft genome sequences of 29 type strains of Enterococci.</title>
        <authorList>
            <person name="Zhong Z."/>
            <person name="Sun Z."/>
            <person name="Liu W."/>
            <person name="Zhang W."/>
            <person name="Zhang H."/>
        </authorList>
    </citation>
    <scope>NUCLEOTIDE SEQUENCE [LARGE SCALE GENOMIC DNA]</scope>
    <source>
        <strain evidence="2 3">DSM 17029</strain>
    </source>
</reference>
<name>A0A1L8RIU8_9ENTE</name>
<dbReference type="RefSeq" id="WP_067390575.1">
    <property type="nucleotide sequence ID" value="NZ_JXKH01000002.1"/>
</dbReference>
<keyword evidence="3" id="KW-1185">Reference proteome</keyword>
<evidence type="ECO:0000313" key="3">
    <source>
        <dbReference type="Proteomes" id="UP000181884"/>
    </source>
</evidence>
<keyword evidence="1" id="KW-0472">Membrane</keyword>
<dbReference type="STRING" id="214095.RU97_GL001203"/>
<proteinExistence type="predicted"/>
<feature type="transmembrane region" description="Helical" evidence="1">
    <location>
        <begin position="12"/>
        <end position="32"/>
    </location>
</feature>